<sequence>MAPKMKKFKKSSKNPIYDTNWCDMPPEIKVKCIGKMEFKERLLLRCTAKAERSLVDSQKIEFQNGEFWADDEDIVFKLNRGKNSNFLKSPKNINVAVGFLKYIKKVGVFENLKLCFGDLFTDNEQFNTDDGLFAAKKVEIEQCEMDNVVPSILWEIEDGVESIKINVDRKVFRQFDELLEISNVFQVQNVPYWHLQNYGESDSLHKVAKMWIETNAKVGFTFQASIYKEGSFAAFLEHFTDSIVSKDERRVRIRTKNPDIHILLERGLDEIVETDDIPQFSRLRVIPAEMKKSEYDNNCKEWISIMDPDVYESESESEEEWPEYFGISFDEDEDGDDFDPVDYYTL</sequence>
<name>A0A2G5UM05_9PELO</name>
<dbReference type="Proteomes" id="UP000230233">
    <property type="component" value="Chromosome III"/>
</dbReference>
<dbReference type="OrthoDB" id="5784581at2759"/>
<reference evidence="3" key="1">
    <citation type="submission" date="2017-10" db="EMBL/GenBank/DDBJ databases">
        <title>Rapid genome shrinkage in a self-fertile nematode reveals novel sperm competition proteins.</title>
        <authorList>
            <person name="Yin D."/>
            <person name="Schwarz E.M."/>
            <person name="Thomas C.G."/>
            <person name="Felde R.L."/>
            <person name="Korf I.F."/>
            <person name="Cutter A.D."/>
            <person name="Schartner C.M."/>
            <person name="Ralston E.J."/>
            <person name="Meyer B.J."/>
            <person name="Haag E.S."/>
        </authorList>
    </citation>
    <scope>NUCLEOTIDE SEQUENCE [LARGE SCALE GENOMIC DNA]</scope>
    <source>
        <strain evidence="3">JU1422</strain>
    </source>
</reference>
<comment type="caution">
    <text evidence="2">The sequence shown here is derived from an EMBL/GenBank/DDBJ whole genome shotgun (WGS) entry which is preliminary data.</text>
</comment>
<dbReference type="AlphaFoldDB" id="A0A2G5UM05"/>
<dbReference type="InterPro" id="IPR042317">
    <property type="entry name" value="She-1-like"/>
</dbReference>
<evidence type="ECO:0000259" key="1">
    <source>
        <dbReference type="Pfam" id="PF00646"/>
    </source>
</evidence>
<gene>
    <name evidence="2" type="primary">Cnig_chr_III.g11850</name>
    <name evidence="2" type="ORF">B9Z55_011850</name>
</gene>
<feature type="domain" description="F-box" evidence="1">
    <location>
        <begin position="21"/>
        <end position="61"/>
    </location>
</feature>
<dbReference type="InterPro" id="IPR001810">
    <property type="entry name" value="F-box_dom"/>
</dbReference>
<protein>
    <recommendedName>
        <fullName evidence="1">F-box domain-containing protein</fullName>
    </recommendedName>
</protein>
<keyword evidence="3" id="KW-1185">Reference proteome</keyword>
<accession>A0A2G5UM05</accession>
<organism evidence="2 3">
    <name type="scientific">Caenorhabditis nigoni</name>
    <dbReference type="NCBI Taxonomy" id="1611254"/>
    <lineage>
        <taxon>Eukaryota</taxon>
        <taxon>Metazoa</taxon>
        <taxon>Ecdysozoa</taxon>
        <taxon>Nematoda</taxon>
        <taxon>Chromadorea</taxon>
        <taxon>Rhabditida</taxon>
        <taxon>Rhabditina</taxon>
        <taxon>Rhabditomorpha</taxon>
        <taxon>Rhabditoidea</taxon>
        <taxon>Rhabditidae</taxon>
        <taxon>Peloderinae</taxon>
        <taxon>Caenorhabditis</taxon>
    </lineage>
</organism>
<proteinExistence type="predicted"/>
<evidence type="ECO:0000313" key="2">
    <source>
        <dbReference type="EMBL" id="PIC40549.1"/>
    </source>
</evidence>
<evidence type="ECO:0000313" key="3">
    <source>
        <dbReference type="Proteomes" id="UP000230233"/>
    </source>
</evidence>
<dbReference type="EMBL" id="PDUG01000003">
    <property type="protein sequence ID" value="PIC40549.1"/>
    <property type="molecule type" value="Genomic_DNA"/>
</dbReference>
<dbReference type="Pfam" id="PF00646">
    <property type="entry name" value="F-box"/>
    <property type="match status" value="1"/>
</dbReference>
<dbReference type="PANTHER" id="PTHR31006:SF3">
    <property type="entry name" value="F-BOX DOMAIN-CONTAINING PROTEIN-RELATED"/>
    <property type="match status" value="1"/>
</dbReference>
<dbReference type="PANTHER" id="PTHR31006">
    <property type="entry name" value="F-BOX DOMAIN-CONTAINING PROTEIN-RELATED-RELATED"/>
    <property type="match status" value="1"/>
</dbReference>